<sequence>MRPVLDASPALIDPSRMYSSLPESLDYLSSLERSGRPGLAPYKAEVKRHFALLGRDWVGKPHPRVTDGLPGRLAPHPGAIIY</sequence>
<dbReference type="Proteomes" id="UP000664702">
    <property type="component" value="Chromosome"/>
</dbReference>
<dbReference type="EMBL" id="CP086136">
    <property type="protein sequence ID" value="UEM08441.1"/>
    <property type="molecule type" value="Genomic_DNA"/>
</dbReference>
<dbReference type="RefSeq" id="WP_208086827.1">
    <property type="nucleotide sequence ID" value="NZ_CP086136.1"/>
</dbReference>
<reference evidence="1" key="1">
    <citation type="submission" date="2021-03" db="EMBL/GenBank/DDBJ databases">
        <title>Whole Genome Sequence of Bradyrhizobium sp. Strain 144S4.</title>
        <authorList>
            <person name="Bromfield E.S.P."/>
            <person name="Cloutier S."/>
        </authorList>
    </citation>
    <scope>NUCLEOTIDE SEQUENCE [LARGE SCALE GENOMIC DNA]</scope>
    <source>
        <strain evidence="1">144S4</strain>
    </source>
</reference>
<dbReference type="KEGG" id="bban:J4G43_026995"/>
<evidence type="ECO:0000313" key="2">
    <source>
        <dbReference type="EMBL" id="UEM08441.1"/>
    </source>
</evidence>
<dbReference type="AlphaFoldDB" id="A0A939S0A4"/>
<accession>A0A939S0A4</accession>
<gene>
    <name evidence="2" type="ORF">J4G43_026995</name>
    <name evidence="1" type="ORF">J4G43_28985</name>
</gene>
<proteinExistence type="predicted"/>
<evidence type="ECO:0000313" key="3">
    <source>
        <dbReference type="Proteomes" id="UP000664702"/>
    </source>
</evidence>
<name>A0A939S0A4_9BRAD</name>
<evidence type="ECO:0000313" key="1">
    <source>
        <dbReference type="EMBL" id="MBO1864802.1"/>
    </source>
</evidence>
<reference evidence="2 3" key="2">
    <citation type="journal article" date="2022" name="Int. J. Syst. Evol. Microbiol.">
        <title>Strains of Bradyrhizobium barranii sp. nov. associated with legumes native to Canada are symbionts of soybeans and belong to different subspecies (subsp. barranii subsp. nov. and subsp. apii subsp. nov.) and symbiovars (sv. glycinearum and sv. septentrionale).</title>
        <authorList>
            <person name="Bromfield E.S.P."/>
            <person name="Cloutier S."/>
            <person name="Wasai-Hara S."/>
            <person name="Minamisawa K."/>
        </authorList>
    </citation>
    <scope>NUCLEOTIDE SEQUENCE [LARGE SCALE GENOMIC DNA]</scope>
    <source>
        <strain evidence="2 3">144S4</strain>
    </source>
</reference>
<organism evidence="1">
    <name type="scientific">Bradyrhizobium barranii subsp. barranii</name>
    <dbReference type="NCBI Taxonomy" id="2823807"/>
    <lineage>
        <taxon>Bacteria</taxon>
        <taxon>Pseudomonadati</taxon>
        <taxon>Pseudomonadota</taxon>
        <taxon>Alphaproteobacteria</taxon>
        <taxon>Hyphomicrobiales</taxon>
        <taxon>Nitrobacteraceae</taxon>
        <taxon>Bradyrhizobium</taxon>
        <taxon>Bradyrhizobium barranii</taxon>
    </lineage>
</organism>
<protein>
    <submittedName>
        <fullName evidence="1">Uncharacterized protein</fullName>
    </submittedName>
</protein>
<dbReference type="EMBL" id="JAGEMI010000001">
    <property type="protein sequence ID" value="MBO1864802.1"/>
    <property type="molecule type" value="Genomic_DNA"/>
</dbReference>